<protein>
    <submittedName>
        <fullName evidence="2">Uncharacterized protein</fullName>
    </submittedName>
</protein>
<sequence length="132" mass="16209">MPFPFSSLFPQKKRYYHPDFGYVEPRDFHRLSHRADFHPTGYYGSAGVFQGNEFHAQEHQAREMQREQEQEYQRQEHEMQRQQAREYRRKMAREQREMGGAHRERNMGRRDMQEGGYGRPRGRRNRRAPEYD</sequence>
<evidence type="ECO:0000313" key="3">
    <source>
        <dbReference type="Proteomes" id="UP000799750"/>
    </source>
</evidence>
<dbReference type="AlphaFoldDB" id="A0A6A6QRF8"/>
<dbReference type="OrthoDB" id="10511827at2759"/>
<dbReference type="EMBL" id="MU004190">
    <property type="protein sequence ID" value="KAF2494739.1"/>
    <property type="molecule type" value="Genomic_DNA"/>
</dbReference>
<evidence type="ECO:0000256" key="1">
    <source>
        <dbReference type="SAM" id="MobiDB-lite"/>
    </source>
</evidence>
<proteinExistence type="predicted"/>
<feature type="compositionally biased region" description="Basic and acidic residues" evidence="1">
    <location>
        <begin position="92"/>
        <end position="113"/>
    </location>
</feature>
<accession>A0A6A6QRF8</accession>
<gene>
    <name evidence="2" type="ORF">BU16DRAFT_562373</name>
</gene>
<reference evidence="2" key="1">
    <citation type="journal article" date="2020" name="Stud. Mycol.">
        <title>101 Dothideomycetes genomes: a test case for predicting lifestyles and emergence of pathogens.</title>
        <authorList>
            <person name="Haridas S."/>
            <person name="Albert R."/>
            <person name="Binder M."/>
            <person name="Bloem J."/>
            <person name="Labutti K."/>
            <person name="Salamov A."/>
            <person name="Andreopoulos B."/>
            <person name="Baker S."/>
            <person name="Barry K."/>
            <person name="Bills G."/>
            <person name="Bluhm B."/>
            <person name="Cannon C."/>
            <person name="Castanera R."/>
            <person name="Culley D."/>
            <person name="Daum C."/>
            <person name="Ezra D."/>
            <person name="Gonzalez J."/>
            <person name="Henrissat B."/>
            <person name="Kuo A."/>
            <person name="Liang C."/>
            <person name="Lipzen A."/>
            <person name="Lutzoni F."/>
            <person name="Magnuson J."/>
            <person name="Mondo S."/>
            <person name="Nolan M."/>
            <person name="Ohm R."/>
            <person name="Pangilinan J."/>
            <person name="Park H.-J."/>
            <person name="Ramirez L."/>
            <person name="Alfaro M."/>
            <person name="Sun H."/>
            <person name="Tritt A."/>
            <person name="Yoshinaga Y."/>
            <person name="Zwiers L.-H."/>
            <person name="Turgeon B."/>
            <person name="Goodwin S."/>
            <person name="Spatafora J."/>
            <person name="Crous P."/>
            <person name="Grigoriev I."/>
        </authorList>
    </citation>
    <scope>NUCLEOTIDE SEQUENCE</scope>
    <source>
        <strain evidence="2">CBS 269.34</strain>
    </source>
</reference>
<evidence type="ECO:0000313" key="2">
    <source>
        <dbReference type="EMBL" id="KAF2494739.1"/>
    </source>
</evidence>
<organism evidence="2 3">
    <name type="scientific">Lophium mytilinum</name>
    <dbReference type="NCBI Taxonomy" id="390894"/>
    <lineage>
        <taxon>Eukaryota</taxon>
        <taxon>Fungi</taxon>
        <taxon>Dikarya</taxon>
        <taxon>Ascomycota</taxon>
        <taxon>Pezizomycotina</taxon>
        <taxon>Dothideomycetes</taxon>
        <taxon>Pleosporomycetidae</taxon>
        <taxon>Mytilinidiales</taxon>
        <taxon>Mytilinidiaceae</taxon>
        <taxon>Lophium</taxon>
    </lineage>
</organism>
<dbReference type="Proteomes" id="UP000799750">
    <property type="component" value="Unassembled WGS sequence"/>
</dbReference>
<keyword evidence="3" id="KW-1185">Reference proteome</keyword>
<feature type="compositionally biased region" description="Basic and acidic residues" evidence="1">
    <location>
        <begin position="58"/>
        <end position="86"/>
    </location>
</feature>
<feature type="region of interest" description="Disordered" evidence="1">
    <location>
        <begin position="58"/>
        <end position="132"/>
    </location>
</feature>
<name>A0A6A6QRF8_9PEZI</name>